<feature type="transmembrane region" description="Helical" evidence="2">
    <location>
        <begin position="304"/>
        <end position="328"/>
    </location>
</feature>
<accession>B8HFW7</accession>
<evidence type="ECO:0000256" key="2">
    <source>
        <dbReference type="SAM" id="Phobius"/>
    </source>
</evidence>
<dbReference type="RefSeq" id="WP_015938354.1">
    <property type="nucleotide sequence ID" value="NC_011886.1"/>
</dbReference>
<dbReference type="AlphaFoldDB" id="B8HFW7"/>
<evidence type="ECO:0000313" key="5">
    <source>
        <dbReference type="Proteomes" id="UP000002505"/>
    </source>
</evidence>
<sequence length="453" mass="48142">MTGPAAVDEDGNTAGTSPAHEGGGAAETVVDRLFFTFSGLSCIWFAVVLLQSSLEWGHIWFLVVFWAALAYLVLPRLHRILTRIYLPDYFIGRSRTSDGLLGDPVNVAVLGTGGQIHAVMEKAKWTLADPVTAVSSRRIITSTLARRSYDEAPVSPLFLFGRQQDFAYQQEVDGNPGKRHHIRFWKAPAGWLLPGGISVNWLAAGTYDRAVGLSLFTLQVTHKIAAGIDAERDYVVESIRSAAPEARVRTIKDFSTGYHSRNGGGDSITTDGDLPIVDLTGIPAPESVPAVLQNPRATRPLPTLFGAVLVACRGFAALFLTFALAAAVTDGSLTGPLLGTTPTPDVSAALAPAAVVMGLFALTEFLLAWFISRGGNRARVTAMTFGALSIIAQFIATLSGGPAITMATTLVSFSLDILLILALSSERARIFARSRTGSLRGPLNPDPLPSSAA</sequence>
<feature type="domain" description="LssY-like C-terminal" evidence="3">
    <location>
        <begin position="84"/>
        <end position="274"/>
    </location>
</feature>
<gene>
    <name evidence="4" type="ordered locus">Achl_3199</name>
</gene>
<dbReference type="EMBL" id="CP001341">
    <property type="protein sequence ID" value="ACL41160.1"/>
    <property type="molecule type" value="Genomic_DNA"/>
</dbReference>
<organism evidence="4 5">
    <name type="scientific">Pseudarthrobacter chlorophenolicus (strain ATCC 700700 / DSM 12829 / CIP 107037 / JCM 12360 / KCTC 9906 / NCIMB 13794 / A6)</name>
    <name type="common">Arthrobacter chlorophenolicus</name>
    <dbReference type="NCBI Taxonomy" id="452863"/>
    <lineage>
        <taxon>Bacteria</taxon>
        <taxon>Bacillati</taxon>
        <taxon>Actinomycetota</taxon>
        <taxon>Actinomycetes</taxon>
        <taxon>Micrococcales</taxon>
        <taxon>Micrococcaceae</taxon>
        <taxon>Pseudarthrobacter</taxon>
    </lineage>
</organism>
<keyword evidence="2" id="KW-1133">Transmembrane helix</keyword>
<evidence type="ECO:0000256" key="1">
    <source>
        <dbReference type="SAM" id="MobiDB-lite"/>
    </source>
</evidence>
<keyword evidence="2" id="KW-0812">Transmembrane</keyword>
<dbReference type="HOGENOM" id="CLU_039044_0_0_11"/>
<feature type="region of interest" description="Disordered" evidence="1">
    <location>
        <begin position="1"/>
        <end position="23"/>
    </location>
</feature>
<proteinExistence type="predicted"/>
<dbReference type="Pfam" id="PF14067">
    <property type="entry name" value="LssY_C"/>
    <property type="match status" value="1"/>
</dbReference>
<dbReference type="OrthoDB" id="3725455at2"/>
<name>B8HFW7_PSECP</name>
<protein>
    <recommendedName>
        <fullName evidence="3">LssY-like C-terminal domain-containing protein</fullName>
    </recommendedName>
</protein>
<dbReference type="STRING" id="452863.Achl_3199"/>
<feature type="transmembrane region" description="Helical" evidence="2">
    <location>
        <begin position="348"/>
        <end position="371"/>
    </location>
</feature>
<evidence type="ECO:0000313" key="4">
    <source>
        <dbReference type="EMBL" id="ACL41160.1"/>
    </source>
</evidence>
<dbReference type="InterPro" id="IPR025902">
    <property type="entry name" value="LssY-like-C_dom"/>
</dbReference>
<keyword evidence="2" id="KW-0472">Membrane</keyword>
<feature type="transmembrane region" description="Helical" evidence="2">
    <location>
        <begin position="402"/>
        <end position="423"/>
    </location>
</feature>
<feature type="transmembrane region" description="Helical" evidence="2">
    <location>
        <begin position="56"/>
        <end position="74"/>
    </location>
</feature>
<dbReference type="eggNOG" id="COG0671">
    <property type="taxonomic scope" value="Bacteria"/>
</dbReference>
<feature type="transmembrane region" description="Helical" evidence="2">
    <location>
        <begin position="378"/>
        <end position="396"/>
    </location>
</feature>
<dbReference type="KEGG" id="ach:Achl_3199"/>
<keyword evidence="5" id="KW-1185">Reference proteome</keyword>
<reference evidence="4" key="1">
    <citation type="submission" date="2009-01" db="EMBL/GenBank/DDBJ databases">
        <title>Complete sequence of chromosome of Arthrobacter chlorophenolicus A6.</title>
        <authorList>
            <consortium name="US DOE Joint Genome Institute"/>
            <person name="Lucas S."/>
            <person name="Copeland A."/>
            <person name="Lapidus A."/>
            <person name="Glavina del Rio T."/>
            <person name="Tice H."/>
            <person name="Bruce D."/>
            <person name="Goodwin L."/>
            <person name="Pitluck S."/>
            <person name="Goltsman E."/>
            <person name="Clum A."/>
            <person name="Larimer F."/>
            <person name="Land M."/>
            <person name="Hauser L."/>
            <person name="Kyrpides N."/>
            <person name="Mikhailova N."/>
            <person name="Jansson J."/>
            <person name="Richardson P."/>
        </authorList>
    </citation>
    <scope>NUCLEOTIDE SEQUENCE [LARGE SCALE GENOMIC DNA]</scope>
    <source>
        <strain evidence="4">A6</strain>
    </source>
</reference>
<dbReference type="Proteomes" id="UP000002505">
    <property type="component" value="Chromosome"/>
</dbReference>
<evidence type="ECO:0000259" key="3">
    <source>
        <dbReference type="Pfam" id="PF14067"/>
    </source>
</evidence>
<feature type="transmembrane region" description="Helical" evidence="2">
    <location>
        <begin position="33"/>
        <end position="50"/>
    </location>
</feature>